<evidence type="ECO:0000256" key="7">
    <source>
        <dbReference type="PROSITE-ProRule" id="PRU01360"/>
    </source>
</evidence>
<keyword evidence="9" id="KW-0732">Signal</keyword>
<dbReference type="Gene3D" id="2.60.40.1120">
    <property type="entry name" value="Carboxypeptidase-like, regulatory domain"/>
    <property type="match status" value="1"/>
</dbReference>
<dbReference type="SUPFAM" id="SSF56935">
    <property type="entry name" value="Porins"/>
    <property type="match status" value="1"/>
</dbReference>
<dbReference type="RefSeq" id="WP_224462116.1">
    <property type="nucleotide sequence ID" value="NZ_JAIQZE010000016.1"/>
</dbReference>
<keyword evidence="3 7" id="KW-1134">Transmembrane beta strand</keyword>
<dbReference type="EMBL" id="JAIQZE010000016">
    <property type="protein sequence ID" value="MBZ9779786.1"/>
    <property type="molecule type" value="Genomic_DNA"/>
</dbReference>
<feature type="chain" id="PRO_5046190196" evidence="9">
    <location>
        <begin position="31"/>
        <end position="1060"/>
    </location>
</feature>
<dbReference type="InterPro" id="IPR023996">
    <property type="entry name" value="TonB-dep_OMP_SusC/RagA"/>
</dbReference>
<dbReference type="InterPro" id="IPR036942">
    <property type="entry name" value="Beta-barrel_TonB_sf"/>
</dbReference>
<dbReference type="NCBIfam" id="TIGR04057">
    <property type="entry name" value="SusC_RagA_signa"/>
    <property type="match status" value="1"/>
</dbReference>
<feature type="region of interest" description="Disordered" evidence="8">
    <location>
        <begin position="295"/>
        <end position="317"/>
    </location>
</feature>
<dbReference type="InterPro" id="IPR012910">
    <property type="entry name" value="Plug_dom"/>
</dbReference>
<dbReference type="Proteomes" id="UP001199314">
    <property type="component" value="Unassembled WGS sequence"/>
</dbReference>
<feature type="domain" description="TonB-dependent receptor plug" evidence="10">
    <location>
        <begin position="146"/>
        <end position="243"/>
    </location>
</feature>
<evidence type="ECO:0000256" key="4">
    <source>
        <dbReference type="ARBA" id="ARBA00022692"/>
    </source>
</evidence>
<proteinExistence type="inferred from homology"/>
<dbReference type="Gene3D" id="2.170.130.10">
    <property type="entry name" value="TonB-dependent receptor, plug domain"/>
    <property type="match status" value="1"/>
</dbReference>
<comment type="caution">
    <text evidence="11">The sequence shown here is derived from an EMBL/GenBank/DDBJ whole genome shotgun (WGS) entry which is preliminary data.</text>
</comment>
<dbReference type="InterPro" id="IPR008969">
    <property type="entry name" value="CarboxyPept-like_regulatory"/>
</dbReference>
<evidence type="ECO:0000256" key="2">
    <source>
        <dbReference type="ARBA" id="ARBA00022448"/>
    </source>
</evidence>
<protein>
    <submittedName>
        <fullName evidence="11">SusC/RagA family TonB-linked outer membrane protein</fullName>
    </submittedName>
</protein>
<evidence type="ECO:0000256" key="9">
    <source>
        <dbReference type="SAM" id="SignalP"/>
    </source>
</evidence>
<dbReference type="InterPro" id="IPR023997">
    <property type="entry name" value="TonB-dep_OMP_SusC/RagA_CS"/>
</dbReference>
<evidence type="ECO:0000256" key="1">
    <source>
        <dbReference type="ARBA" id="ARBA00004571"/>
    </source>
</evidence>
<keyword evidence="2 7" id="KW-0813">Transport</keyword>
<dbReference type="InterPro" id="IPR039426">
    <property type="entry name" value="TonB-dep_rcpt-like"/>
</dbReference>
<evidence type="ECO:0000256" key="5">
    <source>
        <dbReference type="ARBA" id="ARBA00023136"/>
    </source>
</evidence>
<keyword evidence="12" id="KW-1185">Reference proteome</keyword>
<organism evidence="11 12">
    <name type="scientific">Psychroflexus longus</name>
    <dbReference type="NCBI Taxonomy" id="2873596"/>
    <lineage>
        <taxon>Bacteria</taxon>
        <taxon>Pseudomonadati</taxon>
        <taxon>Bacteroidota</taxon>
        <taxon>Flavobacteriia</taxon>
        <taxon>Flavobacteriales</taxon>
        <taxon>Flavobacteriaceae</taxon>
        <taxon>Psychroflexus</taxon>
    </lineage>
</organism>
<comment type="subcellular location">
    <subcellularLocation>
        <location evidence="1 7">Cell outer membrane</location>
        <topology evidence="1 7">Multi-pass membrane protein</topology>
    </subcellularLocation>
</comment>
<evidence type="ECO:0000256" key="6">
    <source>
        <dbReference type="ARBA" id="ARBA00023237"/>
    </source>
</evidence>
<evidence type="ECO:0000313" key="12">
    <source>
        <dbReference type="Proteomes" id="UP001199314"/>
    </source>
</evidence>
<evidence type="ECO:0000256" key="8">
    <source>
        <dbReference type="SAM" id="MobiDB-lite"/>
    </source>
</evidence>
<evidence type="ECO:0000256" key="3">
    <source>
        <dbReference type="ARBA" id="ARBA00022452"/>
    </source>
</evidence>
<dbReference type="Pfam" id="PF13715">
    <property type="entry name" value="CarbopepD_reg_2"/>
    <property type="match status" value="1"/>
</dbReference>
<reference evidence="12" key="1">
    <citation type="submission" date="2023-07" db="EMBL/GenBank/DDBJ databases">
        <title>Novel species isolated from saline lakes on Tibetan Plateau.</title>
        <authorList>
            <person name="Lu H."/>
        </authorList>
    </citation>
    <scope>NUCLEOTIDE SEQUENCE [LARGE SCALE GENOMIC DNA]</scope>
    <source>
        <strain evidence="12">CAK8W</strain>
    </source>
</reference>
<dbReference type="Gene3D" id="2.40.170.20">
    <property type="entry name" value="TonB-dependent receptor, beta-barrel domain"/>
    <property type="match status" value="1"/>
</dbReference>
<dbReference type="InterPro" id="IPR037066">
    <property type="entry name" value="Plug_dom_sf"/>
</dbReference>
<evidence type="ECO:0000313" key="11">
    <source>
        <dbReference type="EMBL" id="MBZ9779786.1"/>
    </source>
</evidence>
<dbReference type="NCBIfam" id="TIGR04056">
    <property type="entry name" value="OMP_RagA_SusC"/>
    <property type="match status" value="1"/>
</dbReference>
<dbReference type="SUPFAM" id="SSF49464">
    <property type="entry name" value="Carboxypeptidase regulatory domain-like"/>
    <property type="match status" value="1"/>
</dbReference>
<evidence type="ECO:0000259" key="10">
    <source>
        <dbReference type="Pfam" id="PF07715"/>
    </source>
</evidence>
<name>A0ABS7XLG9_9FLAO</name>
<dbReference type="PROSITE" id="PS52016">
    <property type="entry name" value="TONB_DEPENDENT_REC_3"/>
    <property type="match status" value="1"/>
</dbReference>
<accession>A0ABS7XLG9</accession>
<feature type="signal peptide" evidence="9">
    <location>
        <begin position="1"/>
        <end position="30"/>
    </location>
</feature>
<keyword evidence="5 7" id="KW-0472">Membrane</keyword>
<sequence>MNCNLRLKSFLKYIFILVFALCPFQKQSLAQTNNLNSATQQDLIPDSSFPLAISGQVTDKLSGEPLLGVSIIAMGTVNGTTTNYDGEFEIYLEEPTPGLTFSYIGFKTEEILLKNTEYLEVKLTSDINALDAVVVTALNIKKSKERLGYATQKVDGESLVKTQEANVISNLTGKVAGLTVFNSTDFFANPGYSLRGERPLIVIDGVPNTSTNLYELNGNDIESINVLKGAPASALYGSIGRNGAILITTKRGNTDGGLQVEVSSNTMFQTDFLRVPENQSQYGSGRNGVYKYTDGTGSGQEGSGFSWGPRLDRPDPSTPSGFVERVQYNSPIDPVTGERVPLPWVSRGQNNLDNFFRTGVISNTTLAVTAGNAERNIRVSVGNRYQRGIVPNTDLNNSNFSVSGRFKHKKLTVDASLNYNKQQSDNIPEVAFSSQSFIYNLALWMGANVDVNDLKDYWIPGQEGFQQRHYSTSFYNNPHFLANEFNRGYYRDVTYGQVFLTYDLAKDLTINMRNGFNYFSLDRTTKQPISFVRDFNRTDGNFSQSYNSGFDFNTDVFMNYSKVFSEDFNIQSTVGVSNLYRSSTASSVSTNGLNVPDFYNISNSRNAVQGSNFESESRISSAYATLDLSFFNSIYLGFTGRNDWVTTLPKENNSFFYPSVSLSYVPSKMFDLPEVISNLRVRGSWAEVSNGDFGGTYSHIAAYNSGLNWQNNASLVFPGNLISPDLSPQTSSAFEGGLVVGFFENRLSFDTNFIYVRNFNNLTNVPISVASGFSSRLINANEFEKKGFELVTRASPIKNKTFGWDVTFNLSQYRTYISEIDNQENIGQLREGDRVDKLFTTVWQETPDGQPIIGNNGINIRDPFNRHIGFRDPDWVYGFLNNFRYKNFNLFVGIDGRIGGLAESRTLRNLWWSGSHPGSVNEYRAASASGVSNYVADGVVVVGGDVQYDTEGNITSDTRQYASNEQVVNYEDYMTTYHSRAYGNHYYDMSFLKLREVSLSYNFPSKLLENTFIETATVSLIGRNLALWAEIDYLDPDSGTDQNMQTPSMRNFGIHLNAKF</sequence>
<keyword evidence="4 7" id="KW-0812">Transmembrane</keyword>
<comment type="similarity">
    <text evidence="7">Belongs to the TonB-dependent receptor family.</text>
</comment>
<gene>
    <name evidence="11" type="ORF">LB452_12730</name>
</gene>
<dbReference type="Pfam" id="PF07715">
    <property type="entry name" value="Plug"/>
    <property type="match status" value="1"/>
</dbReference>
<keyword evidence="6 7" id="KW-0998">Cell outer membrane</keyword>